<evidence type="ECO:0000256" key="4">
    <source>
        <dbReference type="PROSITE-ProRule" id="PRU01006"/>
    </source>
</evidence>
<protein>
    <submittedName>
        <fullName evidence="6">EOG090X0131</fullName>
    </submittedName>
</protein>
<dbReference type="SMART" id="SM00036">
    <property type="entry name" value="CNH"/>
    <property type="match status" value="1"/>
</dbReference>
<comment type="similarity">
    <text evidence="3">Belongs to the VAM6/VPS39 family.</text>
</comment>
<gene>
    <name evidence="6" type="primary">EOG090X0131</name>
</gene>
<dbReference type="GO" id="GO:0006914">
    <property type="term" value="P:autophagy"/>
    <property type="evidence" value="ECO:0007669"/>
    <property type="project" value="TreeGrafter"/>
</dbReference>
<dbReference type="InterPro" id="IPR019452">
    <property type="entry name" value="VPS39/TGF_beta_rcpt-assoc_1"/>
</dbReference>
<proteinExistence type="evidence at transcript level"/>
<evidence type="ECO:0000313" key="6">
    <source>
        <dbReference type="EMBL" id="SVE69632.1"/>
    </source>
</evidence>
<dbReference type="GO" id="GO:0005737">
    <property type="term" value="C:cytoplasm"/>
    <property type="evidence" value="ECO:0007669"/>
    <property type="project" value="TreeGrafter"/>
</dbReference>
<accession>A0A4Y7LP73</accession>
<sequence length="861" mass="98817">MYDAYEALPILEKLPLLIESIAAYDDHLLVGTQQGHLLMYSVLQGTNNGGEQSLSSRCEVHLLRSNKYFAKKPIQQLAVVPEHQILISLSDYLVSVHDLTVFNFPVITTIGKSRGATCFCLDVKRQTSLTGEIAVAVRLCVVVKRKVHLFYWKNREFREFGPDLTVSDVPRSVAWCRETLCLGFKGEYCLLKLDGEQRDLFPTGKQPEPLVCALNGDKFALGRDEQTILVDIDGNPCTKYTLTWSERPSLIVEDSPYILGVLSSCIEVRAAEPRLLVQRLELPRARLLTPVISKHGQIYVASTSHVWCLHLVPAHQQLPRLLQDKHFQLAIQLANMSNEPEDIRSQQVQHIQSLFAFNLFQKGNFDESLQLFFKLNSDPSYVIGLFPDLLPVEFRKQLEYPDVVPVLQGKDLDLAVLALIKYLTEVRNDLMSQNLKSGGNIMDVGTNLKSRRQLLQIVDTTLLKCYLLTNDALVASLLRLKDNHCHLEESERALKRHHKHAELIILYQTRGLHRKALELLKKHATSNEDFGSPLANHERTIQYLQHLGSEHIDLIFDFASWVIHGHGEEGLKIFIEDMPEVEELPRAKVYDFFFKNHRRLALPYLEHVVYEWQDSNALFHNALALLYKDKILRLEKQLKEKGNDDPSVQSEYRDAHGKLRAFLEISRHCSPEAILVQFPYDCLFEERAILLGKLGRHEQALSIYINILNDMPAAIEYCNLCYQSDSLANKEVYFYLLKLLLQPNDAIKIPGLKYPVEDVHQQPDIAKALEMLDSFPSRIDPVKTLQILPSSIPLLQLKRFLQRSIESCASQRRELQLLRGLLYAEHLQVHEQRIEYQNQKVVITESNICHVCKKRFGNQRQ</sequence>
<dbReference type="PANTHER" id="PTHR12894">
    <property type="entry name" value="CNH DOMAIN CONTAINING"/>
    <property type="match status" value="1"/>
</dbReference>
<evidence type="ECO:0000256" key="3">
    <source>
        <dbReference type="ARBA" id="ARBA00038201"/>
    </source>
</evidence>
<dbReference type="Pfam" id="PF00780">
    <property type="entry name" value="CNH"/>
    <property type="match status" value="1"/>
</dbReference>
<dbReference type="GO" id="GO:0012505">
    <property type="term" value="C:endomembrane system"/>
    <property type="evidence" value="ECO:0007669"/>
    <property type="project" value="UniProtKB-SubCell"/>
</dbReference>
<dbReference type="InterPro" id="IPR000547">
    <property type="entry name" value="Clathrin_H-chain/VPS_repeat"/>
</dbReference>
<dbReference type="PROSITE" id="PS50236">
    <property type="entry name" value="CHCR"/>
    <property type="match status" value="1"/>
</dbReference>
<evidence type="ECO:0000256" key="2">
    <source>
        <dbReference type="ARBA" id="ARBA00023136"/>
    </source>
</evidence>
<dbReference type="GO" id="GO:0006886">
    <property type="term" value="P:intracellular protein transport"/>
    <property type="evidence" value="ECO:0007669"/>
    <property type="project" value="UniProtKB-UniRule"/>
</dbReference>
<reference evidence="6" key="1">
    <citation type="submission" date="2018-08" db="EMBL/GenBank/DDBJ databases">
        <authorList>
            <person name="Cornetti L."/>
        </authorList>
    </citation>
    <scope>NUCLEOTIDE SEQUENCE</scope>
    <source>
        <strain evidence="6">FI-BAL1-1</strain>
    </source>
</reference>
<dbReference type="GO" id="GO:0016020">
    <property type="term" value="C:membrane"/>
    <property type="evidence" value="ECO:0007669"/>
    <property type="project" value="TreeGrafter"/>
</dbReference>
<name>A0A4Y7LP73_9CRUS</name>
<evidence type="ECO:0000259" key="5">
    <source>
        <dbReference type="PROSITE" id="PS50219"/>
    </source>
</evidence>
<dbReference type="EMBL" id="LR000013">
    <property type="protein sequence ID" value="SVE69632.1"/>
    <property type="molecule type" value="mRNA"/>
</dbReference>
<dbReference type="Pfam" id="PF10366">
    <property type="entry name" value="Vps39_1"/>
    <property type="match status" value="1"/>
</dbReference>
<organism evidence="6">
    <name type="scientific">Eubosmina coregoni</name>
    <dbReference type="NCBI Taxonomy" id="186181"/>
    <lineage>
        <taxon>Eukaryota</taxon>
        <taxon>Metazoa</taxon>
        <taxon>Ecdysozoa</taxon>
        <taxon>Arthropoda</taxon>
        <taxon>Crustacea</taxon>
        <taxon>Branchiopoda</taxon>
        <taxon>Diplostraca</taxon>
        <taxon>Cladocera</taxon>
        <taxon>Anomopoda</taxon>
        <taxon>Bosminidae</taxon>
        <taxon>Eubosmina</taxon>
    </lineage>
</organism>
<dbReference type="GO" id="GO:0034058">
    <property type="term" value="P:endosomal vesicle fusion"/>
    <property type="evidence" value="ECO:0007669"/>
    <property type="project" value="TreeGrafter"/>
</dbReference>
<dbReference type="InterPro" id="IPR032914">
    <property type="entry name" value="Vam6/VPS39/TRAP1"/>
</dbReference>
<evidence type="ECO:0000256" key="1">
    <source>
        <dbReference type="ARBA" id="ARBA00004184"/>
    </source>
</evidence>
<dbReference type="PANTHER" id="PTHR12894:SF49">
    <property type="entry name" value="VAM6_VPS39-LIKE PROTEIN"/>
    <property type="match status" value="1"/>
</dbReference>
<comment type="subcellular location">
    <subcellularLocation>
        <location evidence="1">Endomembrane system</location>
        <topology evidence="1">Peripheral membrane protein</topology>
    </subcellularLocation>
</comment>
<keyword evidence="2" id="KW-0472">Membrane</keyword>
<dbReference type="InterPro" id="IPR001180">
    <property type="entry name" value="CNH_dom"/>
</dbReference>
<feature type="domain" description="CNH" evidence="5">
    <location>
        <begin position="15"/>
        <end position="295"/>
    </location>
</feature>
<feature type="repeat" description="CHCR" evidence="4">
    <location>
        <begin position="577"/>
        <end position="744"/>
    </location>
</feature>
<dbReference type="PROSITE" id="PS50219">
    <property type="entry name" value="CNH"/>
    <property type="match status" value="1"/>
</dbReference>
<dbReference type="AlphaFoldDB" id="A0A4Y7LP73"/>